<evidence type="ECO:0000256" key="11">
    <source>
        <dbReference type="ARBA" id="ARBA00032305"/>
    </source>
</evidence>
<evidence type="ECO:0000256" key="3">
    <source>
        <dbReference type="ARBA" id="ARBA00008621"/>
    </source>
</evidence>
<reference evidence="13 14" key="1">
    <citation type="submission" date="2022-11" db="EMBL/GenBank/DDBJ databases">
        <title>Study of microbial diversity in lake waters.</title>
        <authorList>
            <person name="Zhang J."/>
        </authorList>
    </citation>
    <scope>NUCLEOTIDE SEQUENCE [LARGE SCALE GENOMIC DNA]</scope>
    <source>
        <strain evidence="13 14">DT12</strain>
    </source>
</reference>
<dbReference type="RefSeq" id="WP_267152144.1">
    <property type="nucleotide sequence ID" value="NZ_JAPMLT010000007.1"/>
</dbReference>
<evidence type="ECO:0000256" key="4">
    <source>
        <dbReference type="ARBA" id="ARBA00011233"/>
    </source>
</evidence>
<dbReference type="Gene3D" id="3.50.30.40">
    <property type="entry name" value="Ribonuclease E inhibitor RraA/RraA-like"/>
    <property type="match status" value="1"/>
</dbReference>
<dbReference type="PANTHER" id="PTHR33254">
    <property type="entry name" value="4-HYDROXY-4-METHYL-2-OXOGLUTARATE ALDOLASE 3-RELATED"/>
    <property type="match status" value="1"/>
</dbReference>
<evidence type="ECO:0000256" key="6">
    <source>
        <dbReference type="ARBA" id="ARBA00012947"/>
    </source>
</evidence>
<dbReference type="InterPro" id="IPR036704">
    <property type="entry name" value="RraA/RraA-like_sf"/>
</dbReference>
<evidence type="ECO:0000256" key="9">
    <source>
        <dbReference type="ARBA" id="ARBA00029596"/>
    </source>
</evidence>
<gene>
    <name evidence="13" type="ORF">OS242_13185</name>
</gene>
<comment type="caution">
    <text evidence="13">The sequence shown here is derived from an EMBL/GenBank/DDBJ whole genome shotgun (WGS) entry which is preliminary data.</text>
</comment>
<evidence type="ECO:0000256" key="8">
    <source>
        <dbReference type="ARBA" id="ARBA00025046"/>
    </source>
</evidence>
<dbReference type="EC" id="4.1.3.17" evidence="5"/>
<dbReference type="EMBL" id="JAPMLT010000007">
    <property type="protein sequence ID" value="MCX7570898.1"/>
    <property type="molecule type" value="Genomic_DNA"/>
</dbReference>
<accession>A0ABT3X1Y6</accession>
<evidence type="ECO:0000256" key="12">
    <source>
        <dbReference type="ARBA" id="ARBA00047973"/>
    </source>
</evidence>
<keyword evidence="14" id="KW-1185">Reference proteome</keyword>
<evidence type="ECO:0000313" key="14">
    <source>
        <dbReference type="Proteomes" id="UP001208017"/>
    </source>
</evidence>
<dbReference type="Pfam" id="PF03737">
    <property type="entry name" value="RraA-like"/>
    <property type="match status" value="1"/>
</dbReference>
<dbReference type="InterPro" id="IPR005493">
    <property type="entry name" value="RraA/RraA-like"/>
</dbReference>
<evidence type="ECO:0000256" key="7">
    <source>
        <dbReference type="ARBA" id="ARBA00016549"/>
    </source>
</evidence>
<dbReference type="EC" id="4.1.1.112" evidence="6"/>
<evidence type="ECO:0000256" key="5">
    <source>
        <dbReference type="ARBA" id="ARBA00012213"/>
    </source>
</evidence>
<evidence type="ECO:0000256" key="1">
    <source>
        <dbReference type="ARBA" id="ARBA00001342"/>
    </source>
</evidence>
<comment type="cofactor">
    <cofactor evidence="2">
        <name>a divalent metal cation</name>
        <dbReference type="ChEBI" id="CHEBI:60240"/>
    </cofactor>
</comment>
<protein>
    <recommendedName>
        <fullName evidence="7">Putative 4-hydroxy-4-methyl-2-oxoglutarate aldolase</fullName>
        <ecNumber evidence="6">4.1.1.112</ecNumber>
        <ecNumber evidence="5">4.1.3.17</ecNumber>
    </recommendedName>
    <alternativeName>
        <fullName evidence="11">Oxaloacetate decarboxylase</fullName>
    </alternativeName>
    <alternativeName>
        <fullName evidence="9">Regulator of ribonuclease activity homolog</fullName>
    </alternativeName>
    <alternativeName>
        <fullName evidence="10">RraA-like protein</fullName>
    </alternativeName>
</protein>
<sequence length="236" mass="25744">MDNQQLQTAFAHLSTPLVADACLRLQIPYRMAPAGLRPLQPGTRTAGRVLPARHYGSVDIFLEAMHTATAGDVLVIDNQGRVDEACIGDLTVLEAKASELAGIVVWGLHRDTSELLEIDFPVYSYGAVPSGPQRLDPRQSDALHTASFGGFTVGREDVVFADSDGALFVPGDADLQQLMAVASTIAQTERRQAEMIRSGQTLRDQLRFSDYLDKRSANAEYSFREHLRSIGGSIEE</sequence>
<comment type="similarity">
    <text evidence="3">Belongs to the class II aldolase/RraA-like family.</text>
</comment>
<comment type="function">
    <text evidence="8">Catalyzes the aldol cleavage of 4-hydroxy-4-methyl-2-oxoglutarate (HMG) into 2 molecules of pyruvate. Also contains a secondary oxaloacetate (OAA) decarboxylase activity due to the common pyruvate enolate transition state formed following C-C bond cleavage in the retro-aldol and decarboxylation reactions.</text>
</comment>
<evidence type="ECO:0000256" key="10">
    <source>
        <dbReference type="ARBA" id="ARBA00030169"/>
    </source>
</evidence>
<dbReference type="CDD" id="cd16841">
    <property type="entry name" value="RraA_family"/>
    <property type="match status" value="1"/>
</dbReference>
<evidence type="ECO:0000313" key="13">
    <source>
        <dbReference type="EMBL" id="MCX7570898.1"/>
    </source>
</evidence>
<comment type="catalytic activity">
    <reaction evidence="1">
        <text>4-hydroxy-4-methyl-2-oxoglutarate = 2 pyruvate</text>
        <dbReference type="Rhea" id="RHEA:22748"/>
        <dbReference type="ChEBI" id="CHEBI:15361"/>
        <dbReference type="ChEBI" id="CHEBI:58276"/>
        <dbReference type="EC" id="4.1.3.17"/>
    </reaction>
</comment>
<evidence type="ECO:0000256" key="2">
    <source>
        <dbReference type="ARBA" id="ARBA00001968"/>
    </source>
</evidence>
<dbReference type="PANTHER" id="PTHR33254:SF4">
    <property type="entry name" value="4-HYDROXY-4-METHYL-2-OXOGLUTARATE ALDOLASE 3-RELATED"/>
    <property type="match status" value="1"/>
</dbReference>
<dbReference type="Proteomes" id="UP001208017">
    <property type="component" value="Unassembled WGS sequence"/>
</dbReference>
<organism evidence="13 14">
    <name type="scientific">Tumebacillus lacus</name>
    <dbReference type="NCBI Taxonomy" id="2995335"/>
    <lineage>
        <taxon>Bacteria</taxon>
        <taxon>Bacillati</taxon>
        <taxon>Bacillota</taxon>
        <taxon>Bacilli</taxon>
        <taxon>Bacillales</taxon>
        <taxon>Alicyclobacillaceae</taxon>
        <taxon>Tumebacillus</taxon>
    </lineage>
</organism>
<comment type="subunit">
    <text evidence="4">Homotrimer.</text>
</comment>
<name>A0ABT3X1Y6_9BACL</name>
<dbReference type="SUPFAM" id="SSF89562">
    <property type="entry name" value="RraA-like"/>
    <property type="match status" value="1"/>
</dbReference>
<proteinExistence type="inferred from homology"/>
<comment type="catalytic activity">
    <reaction evidence="12">
        <text>oxaloacetate + H(+) = pyruvate + CO2</text>
        <dbReference type="Rhea" id="RHEA:15641"/>
        <dbReference type="ChEBI" id="CHEBI:15361"/>
        <dbReference type="ChEBI" id="CHEBI:15378"/>
        <dbReference type="ChEBI" id="CHEBI:16452"/>
        <dbReference type="ChEBI" id="CHEBI:16526"/>
        <dbReference type="EC" id="4.1.1.112"/>
    </reaction>
</comment>